<proteinExistence type="predicted"/>
<dbReference type="RefSeq" id="WP_397351733.1">
    <property type="nucleotide sequence ID" value="NZ_LT559118.1"/>
</dbReference>
<name>A0A1M4EDE9_9ACTN</name>
<organism evidence="2">
    <name type="scientific">Nonomuraea gerenzanensis</name>
    <dbReference type="NCBI Taxonomy" id="93944"/>
    <lineage>
        <taxon>Bacteria</taxon>
        <taxon>Bacillati</taxon>
        <taxon>Actinomycetota</taxon>
        <taxon>Actinomycetes</taxon>
        <taxon>Streptosporangiales</taxon>
        <taxon>Streptosporangiaceae</taxon>
        <taxon>Nonomuraea</taxon>
    </lineage>
</organism>
<dbReference type="EMBL" id="LT559118">
    <property type="protein sequence ID" value="SBO96909.1"/>
    <property type="molecule type" value="Genomic_DNA"/>
</dbReference>
<feature type="region of interest" description="Disordered" evidence="1">
    <location>
        <begin position="33"/>
        <end position="55"/>
    </location>
</feature>
<protein>
    <submittedName>
        <fullName evidence="2">Uncharacterized protein</fullName>
    </submittedName>
</protein>
<evidence type="ECO:0000256" key="1">
    <source>
        <dbReference type="SAM" id="MobiDB-lite"/>
    </source>
</evidence>
<feature type="compositionally biased region" description="Low complexity" evidence="1">
    <location>
        <begin position="34"/>
        <end position="55"/>
    </location>
</feature>
<accession>A0A1M4EDE9</accession>
<gene>
    <name evidence="2" type="ORF">BN4615_P6425</name>
</gene>
<reference evidence="2" key="1">
    <citation type="submission" date="2016-04" db="EMBL/GenBank/DDBJ databases">
        <authorList>
            <person name="Evans L.H."/>
            <person name="Alamgir A."/>
            <person name="Owens N."/>
            <person name="Weber N.D."/>
            <person name="Virtaneva K."/>
            <person name="Barbian K."/>
            <person name="Babar A."/>
            <person name="Rosenke K."/>
        </authorList>
    </citation>
    <scope>NUCLEOTIDE SEQUENCE</scope>
    <source>
        <strain evidence="2">Nono1</strain>
    </source>
</reference>
<sequence>MPAEAAGRWLRACHRAAASCERAELWVQTNNTRSAAGAAAGAGPSPAGAPGSSRT</sequence>
<evidence type="ECO:0000313" key="2">
    <source>
        <dbReference type="EMBL" id="SBO96909.1"/>
    </source>
</evidence>
<dbReference type="AlphaFoldDB" id="A0A1M4EDE9"/>